<dbReference type="InterPro" id="IPR036526">
    <property type="entry name" value="C-N_Hydrolase_sf"/>
</dbReference>
<feature type="signal peptide" evidence="2">
    <location>
        <begin position="1"/>
        <end position="23"/>
    </location>
</feature>
<gene>
    <name evidence="4" type="ORF">A3770_11p61910</name>
</gene>
<dbReference type="AlphaFoldDB" id="A0A5B8MT17"/>
<evidence type="ECO:0000256" key="1">
    <source>
        <dbReference type="ARBA" id="ARBA00008225"/>
    </source>
</evidence>
<dbReference type="PROSITE" id="PS50263">
    <property type="entry name" value="CN_HYDROLASE"/>
    <property type="match status" value="1"/>
</dbReference>
<dbReference type="OrthoDB" id="10250282at2759"/>
<keyword evidence="5" id="KW-1185">Reference proteome</keyword>
<evidence type="ECO:0000256" key="2">
    <source>
        <dbReference type="SAM" id="SignalP"/>
    </source>
</evidence>
<keyword evidence="2" id="KW-0732">Signal</keyword>
<comment type="similarity">
    <text evidence="1">Belongs to the carbon-nitrogen hydrolase superfamily. BTD/VNN family.</text>
</comment>
<dbReference type="InterPro" id="IPR040154">
    <property type="entry name" value="Biotinidase/VNN"/>
</dbReference>
<dbReference type="STRING" id="1764295.A0A5B8MT17"/>
<dbReference type="GO" id="GO:0016810">
    <property type="term" value="F:hydrolase activity, acting on carbon-nitrogen (but not peptide) bonds"/>
    <property type="evidence" value="ECO:0007669"/>
    <property type="project" value="UniProtKB-ARBA"/>
</dbReference>
<dbReference type="Proteomes" id="UP000316726">
    <property type="component" value="Chromosome 11"/>
</dbReference>
<dbReference type="Gene3D" id="3.60.110.10">
    <property type="entry name" value="Carbon-nitrogen hydrolase"/>
    <property type="match status" value="1"/>
</dbReference>
<keyword evidence="4" id="KW-0378">Hydrolase</keyword>
<sequence>MKTVLLVVATVVALLCRFRGALADGSKSYKGAVVTFTPVGDPSSSAASNLDLNLLGIEEVIQDKLIDGGGGDDDIVVLPELVFYYVGLERALRDGKDALREYALALSPLGTNPCLSRHVWQGKQNGEFLSRLSCTARTLGSYLVANVLEVVVEAEGEEKYKLFNTDVAFDRSGALVAKYWKWHTFGLDSLIDEPDAKERSPSSFETDFGVTFGLFICFDIEFENPTQVLLDRGVSHFAYSSAWVNNPPFGFATEIQQGWSRATGAALLAANIGTDPSRSGSGIFFEGKELASDFDVNSARADRIISAEIPKRVGQRRPADEGYDGPLSSEASGVDHLALDGQSQTCTLDFLAGVALNASCVPMEDSEGPAKYTLAGDDLECSLTVANSTFGSESFGVPTLVAFSEIIRFPGTVEAVNYKGCILLLCSDFPRCSSPHWHALGKLGSAEIIGTFDGVSQRAIPLFSGVDEEKQNVFSREVGQYSTGQGRGGSQTIVRVANVEDRGGTSTLNFGIISVKEEHKNSF</sequence>
<dbReference type="InterPro" id="IPR003010">
    <property type="entry name" value="C-N_Hydrolase"/>
</dbReference>
<dbReference type="PANTHER" id="PTHR10609:SF27">
    <property type="entry name" value="CN HYDROLASE DOMAIN-CONTAINING PROTEIN-RELATED"/>
    <property type="match status" value="1"/>
</dbReference>
<name>A0A5B8MT17_9CHLO</name>
<feature type="domain" description="CN hydrolase" evidence="3">
    <location>
        <begin position="29"/>
        <end position="311"/>
    </location>
</feature>
<reference evidence="4 5" key="1">
    <citation type="submission" date="2018-07" db="EMBL/GenBank/DDBJ databases">
        <title>The complete nuclear genome of the prasinophyte Chloropicon primus (CCMP1205).</title>
        <authorList>
            <person name="Pombert J.-F."/>
            <person name="Otis C."/>
            <person name="Turmel M."/>
            <person name="Lemieux C."/>
        </authorList>
    </citation>
    <scope>NUCLEOTIDE SEQUENCE [LARGE SCALE GENOMIC DNA]</scope>
    <source>
        <strain evidence="4 5">CCMP1205</strain>
    </source>
</reference>
<accession>A0A5B8MT17</accession>
<dbReference type="PANTHER" id="PTHR10609">
    <property type="entry name" value="BIOTINIDASE-RELATED"/>
    <property type="match status" value="1"/>
</dbReference>
<evidence type="ECO:0000259" key="3">
    <source>
        <dbReference type="PROSITE" id="PS50263"/>
    </source>
</evidence>
<dbReference type="EMBL" id="CP031044">
    <property type="protein sequence ID" value="QDZ23673.1"/>
    <property type="molecule type" value="Genomic_DNA"/>
</dbReference>
<protein>
    <submittedName>
        <fullName evidence="4">Carbon-nitrogen hydrolase</fullName>
    </submittedName>
</protein>
<feature type="chain" id="PRO_5022940044" evidence="2">
    <location>
        <begin position="24"/>
        <end position="523"/>
    </location>
</feature>
<organism evidence="4 5">
    <name type="scientific">Chloropicon primus</name>
    <dbReference type="NCBI Taxonomy" id="1764295"/>
    <lineage>
        <taxon>Eukaryota</taxon>
        <taxon>Viridiplantae</taxon>
        <taxon>Chlorophyta</taxon>
        <taxon>Chloropicophyceae</taxon>
        <taxon>Chloropicales</taxon>
        <taxon>Chloropicaceae</taxon>
        <taxon>Chloropicon</taxon>
    </lineage>
</organism>
<dbReference type="SUPFAM" id="SSF56317">
    <property type="entry name" value="Carbon-nitrogen hydrolase"/>
    <property type="match status" value="1"/>
</dbReference>
<proteinExistence type="inferred from homology"/>
<dbReference type="Pfam" id="PF00795">
    <property type="entry name" value="CN_hydrolase"/>
    <property type="match status" value="1"/>
</dbReference>
<evidence type="ECO:0000313" key="5">
    <source>
        <dbReference type="Proteomes" id="UP000316726"/>
    </source>
</evidence>
<evidence type="ECO:0000313" key="4">
    <source>
        <dbReference type="EMBL" id="QDZ23673.1"/>
    </source>
</evidence>